<dbReference type="SUPFAM" id="SSF51161">
    <property type="entry name" value="Trimeric LpxA-like enzymes"/>
    <property type="match status" value="1"/>
</dbReference>
<dbReference type="Gene3D" id="2.160.10.10">
    <property type="entry name" value="Hexapeptide repeat proteins"/>
    <property type="match status" value="1"/>
</dbReference>
<evidence type="ECO:0000313" key="1">
    <source>
        <dbReference type="EMBL" id="VEN74457.1"/>
    </source>
</evidence>
<protein>
    <recommendedName>
        <fullName evidence="2">UDP-N-acetylglucosamine pyrophosphorylase</fullName>
    </recommendedName>
</protein>
<accession>A0A484HI80</accession>
<proteinExistence type="predicted"/>
<sequence>MKRMDPEKKSRRGARGGVSKIEALLDRGVLIPHPESVFISDEVDVTRISGQGVVLWPGTRICGEKTFIDKGAGIGTEGPAMIQDCQLGANVELKSGFYEKSVFFKDVSMGWGSHVRKGCLLEEGVKTAHAVGLKQTILFPFVTLGSLINFCDCLMSGGTGPRDHSEVGSAYIHFNYTPNQDKATPSLLGDAPRGVMLNQPPIFLGGQGGLVGPRRVAFGTVVAAGCVHRVDALEPHFLFTGEKGKGRRIKRRPGLYPGIGGVVENNFIYLANLIALTQWHRHVRSLFVSDDAFPRPLFSGAALILHMAVEERLKRLRELFEKAPPLKKHLPEWEEIEGFFIHFKTPGETRRQRDPFLERVAPLIGQWGKDYIRVIQNLPVHVSRQGTGWLQGIIDMIQNKMSETLPGLI</sequence>
<evidence type="ECO:0008006" key="2">
    <source>
        <dbReference type="Google" id="ProtNLM"/>
    </source>
</evidence>
<reference evidence="1" key="1">
    <citation type="submission" date="2019-01" db="EMBL/GenBank/DDBJ databases">
        <authorList>
            <consortium name="Genoscope - CEA"/>
            <person name="William W."/>
        </authorList>
    </citation>
    <scope>NUCLEOTIDE SEQUENCE</scope>
    <source>
        <strain evidence="1">CR-1</strain>
    </source>
</reference>
<name>A0A484HI80_9BACT</name>
<organism evidence="1">
    <name type="scientific">uncultured Desulfobacteraceae bacterium</name>
    <dbReference type="NCBI Taxonomy" id="218296"/>
    <lineage>
        <taxon>Bacteria</taxon>
        <taxon>Pseudomonadati</taxon>
        <taxon>Thermodesulfobacteriota</taxon>
        <taxon>Desulfobacteria</taxon>
        <taxon>Desulfobacterales</taxon>
        <taxon>Desulfobacteraceae</taxon>
        <taxon>environmental samples</taxon>
    </lineage>
</organism>
<dbReference type="EMBL" id="CAACVI010000034">
    <property type="protein sequence ID" value="VEN74457.1"/>
    <property type="molecule type" value="Genomic_DNA"/>
</dbReference>
<gene>
    <name evidence="1" type="ORF">EPICR_40036</name>
</gene>
<dbReference type="AlphaFoldDB" id="A0A484HI80"/>
<dbReference type="InterPro" id="IPR011004">
    <property type="entry name" value="Trimer_LpxA-like_sf"/>
</dbReference>